<sequence>MEPPDPSSQETSGDEHPLKVSCGIILKNGKILCAKRLPGSWDDLWEFPGGKVETGESPSQAVIRELYEELNIRVEILLPMPTVLYRYPHLYLQLFPFICRIVENTPQIAVHEEIRWLNPDEIQDLPWLAPNWSILSDLKKLLEDKPDLLNG</sequence>
<keyword evidence="9" id="KW-0234">DNA repair</keyword>
<evidence type="ECO:0000259" key="17">
    <source>
        <dbReference type="PROSITE" id="PS51462"/>
    </source>
</evidence>
<dbReference type="GO" id="GO:0044715">
    <property type="term" value="F:8-oxo-dGDP phosphatase activity"/>
    <property type="evidence" value="ECO:0007669"/>
    <property type="project" value="TreeGrafter"/>
</dbReference>
<dbReference type="InterPro" id="IPR020084">
    <property type="entry name" value="NUDIX_hydrolase_CS"/>
</dbReference>
<dbReference type="eggNOG" id="COG1051">
    <property type="taxonomic scope" value="Bacteria"/>
</dbReference>
<name>I0IQI6_LEPFC</name>
<dbReference type="PROSITE" id="PS51462">
    <property type="entry name" value="NUDIX"/>
    <property type="match status" value="1"/>
</dbReference>
<keyword evidence="6" id="KW-0227">DNA damage</keyword>
<dbReference type="GO" id="GO:0006281">
    <property type="term" value="P:DNA repair"/>
    <property type="evidence" value="ECO:0007669"/>
    <property type="project" value="UniProtKB-KW"/>
</dbReference>
<dbReference type="GO" id="GO:0046872">
    <property type="term" value="F:metal ion binding"/>
    <property type="evidence" value="ECO:0007669"/>
    <property type="project" value="UniProtKB-KW"/>
</dbReference>
<dbReference type="EC" id="3.6.1.55" evidence="12"/>
<evidence type="ECO:0000256" key="5">
    <source>
        <dbReference type="ARBA" id="ARBA00022723"/>
    </source>
</evidence>
<dbReference type="AlphaFoldDB" id="I0IQI6"/>
<dbReference type="Proteomes" id="UP000007382">
    <property type="component" value="Chromosome"/>
</dbReference>
<evidence type="ECO:0000256" key="14">
    <source>
        <dbReference type="ARBA" id="ARBA00041592"/>
    </source>
</evidence>
<keyword evidence="8" id="KW-0460">Magnesium</keyword>
<evidence type="ECO:0000256" key="6">
    <source>
        <dbReference type="ARBA" id="ARBA00022763"/>
    </source>
</evidence>
<dbReference type="InterPro" id="IPR000086">
    <property type="entry name" value="NUDIX_hydrolase_dom"/>
</dbReference>
<evidence type="ECO:0000256" key="13">
    <source>
        <dbReference type="ARBA" id="ARBA00040794"/>
    </source>
</evidence>
<evidence type="ECO:0000256" key="16">
    <source>
        <dbReference type="ARBA" id="ARBA00042798"/>
    </source>
</evidence>
<keyword evidence="3" id="KW-0515">Mutator protein</keyword>
<dbReference type="InterPro" id="IPR047127">
    <property type="entry name" value="MutT-like"/>
</dbReference>
<dbReference type="InterPro" id="IPR015797">
    <property type="entry name" value="NUDIX_hydrolase-like_dom_sf"/>
</dbReference>
<dbReference type="OrthoDB" id="9810648at2"/>
<dbReference type="RefSeq" id="WP_014450019.1">
    <property type="nucleotide sequence ID" value="NC_017094.1"/>
</dbReference>
<feature type="domain" description="Nudix hydrolase" evidence="17">
    <location>
        <begin position="15"/>
        <end position="142"/>
    </location>
</feature>
<dbReference type="InterPro" id="IPR020476">
    <property type="entry name" value="Nudix_hydrolase"/>
</dbReference>
<reference evidence="18 19" key="1">
    <citation type="journal article" date="2012" name="J. Bacteriol.">
        <title>Complete Genome Sequence of Leptospirillum ferrooxidans Strain C2-3, Isolated from a Fresh Volcanic Ash Deposit on the Island of Miyake, Japan.</title>
        <authorList>
            <person name="Fujimura R."/>
            <person name="Sato Y."/>
            <person name="Nishizawa T."/>
            <person name="Oshima K."/>
            <person name="Kim S.-W."/>
            <person name="Hattori M."/>
            <person name="Kamijo T."/>
            <person name="Ohta H."/>
        </authorList>
    </citation>
    <scope>NUCLEOTIDE SEQUENCE [LARGE SCALE GENOMIC DNA]</scope>
    <source>
        <strain evidence="18 19">C2-3</strain>
    </source>
</reference>
<dbReference type="PRINTS" id="PR00502">
    <property type="entry name" value="NUDIXFAMILY"/>
</dbReference>
<keyword evidence="7" id="KW-0378">Hydrolase</keyword>
<dbReference type="PATRIC" id="fig|1162668.3.peg.2211"/>
<dbReference type="PANTHER" id="PTHR47707">
    <property type="entry name" value="8-OXO-DGTP DIPHOSPHATASE"/>
    <property type="match status" value="1"/>
</dbReference>
<dbReference type="PANTHER" id="PTHR47707:SF1">
    <property type="entry name" value="NUDIX HYDROLASE FAMILY PROTEIN"/>
    <property type="match status" value="1"/>
</dbReference>
<dbReference type="GO" id="GO:0006260">
    <property type="term" value="P:DNA replication"/>
    <property type="evidence" value="ECO:0007669"/>
    <property type="project" value="UniProtKB-KW"/>
</dbReference>
<gene>
    <name evidence="18" type="ordered locus">LFE_1857</name>
</gene>
<dbReference type="InterPro" id="IPR029119">
    <property type="entry name" value="MutY_C"/>
</dbReference>
<evidence type="ECO:0000256" key="7">
    <source>
        <dbReference type="ARBA" id="ARBA00022801"/>
    </source>
</evidence>
<evidence type="ECO:0000256" key="4">
    <source>
        <dbReference type="ARBA" id="ARBA00022705"/>
    </source>
</evidence>
<reference evidence="19" key="2">
    <citation type="submission" date="2012-03" db="EMBL/GenBank/DDBJ databases">
        <title>The complete genome sequence of the pioneer microbe on fresh volcanic deposit, Leptospirillum ferrooxidans strain C2-3.</title>
        <authorList>
            <person name="Fujimura R."/>
            <person name="Sato Y."/>
            <person name="Nishizawa T."/>
            <person name="Nanba K."/>
            <person name="Oshima K."/>
            <person name="Hattori M."/>
            <person name="Kamijo T."/>
            <person name="Ohta H."/>
        </authorList>
    </citation>
    <scope>NUCLEOTIDE SEQUENCE [LARGE SCALE GENOMIC DNA]</scope>
    <source>
        <strain evidence="19">C2-3</strain>
    </source>
</reference>
<evidence type="ECO:0000256" key="10">
    <source>
        <dbReference type="ARBA" id="ARBA00035861"/>
    </source>
</evidence>
<dbReference type="SUPFAM" id="SSF55811">
    <property type="entry name" value="Nudix"/>
    <property type="match status" value="1"/>
</dbReference>
<keyword evidence="19" id="KW-1185">Reference proteome</keyword>
<evidence type="ECO:0000313" key="18">
    <source>
        <dbReference type="EMBL" id="BAM07535.1"/>
    </source>
</evidence>
<evidence type="ECO:0000256" key="8">
    <source>
        <dbReference type="ARBA" id="ARBA00022842"/>
    </source>
</evidence>
<dbReference type="KEGG" id="lfc:LFE_1857"/>
<keyword evidence="4" id="KW-0235">DNA replication</keyword>
<comment type="cofactor">
    <cofactor evidence="1">
        <name>Mg(2+)</name>
        <dbReference type="ChEBI" id="CHEBI:18420"/>
    </cofactor>
</comment>
<dbReference type="EMBL" id="AP012342">
    <property type="protein sequence ID" value="BAM07535.1"/>
    <property type="molecule type" value="Genomic_DNA"/>
</dbReference>
<dbReference type="Pfam" id="PF14815">
    <property type="entry name" value="NUDIX_4"/>
    <property type="match status" value="1"/>
</dbReference>
<protein>
    <recommendedName>
        <fullName evidence="13">8-oxo-dGTP diphosphatase</fullName>
        <ecNumber evidence="12">3.6.1.55</ecNumber>
    </recommendedName>
    <alternativeName>
        <fullName evidence="16">7,8-dihydro-8-oxoguanine-triphosphatase</fullName>
    </alternativeName>
    <alternativeName>
        <fullName evidence="15">Mutator protein MutT</fullName>
    </alternativeName>
    <alternativeName>
        <fullName evidence="14">dGTP pyrophosphohydrolase</fullName>
    </alternativeName>
</protein>
<dbReference type="CDD" id="cd03425">
    <property type="entry name" value="NUDIX_MutT_NudA_like"/>
    <property type="match status" value="1"/>
</dbReference>
<proteinExistence type="inferred from homology"/>
<comment type="catalytic activity">
    <reaction evidence="10">
        <text>8-oxo-dGTP + H2O = 8-oxo-dGMP + diphosphate + H(+)</text>
        <dbReference type="Rhea" id="RHEA:31575"/>
        <dbReference type="ChEBI" id="CHEBI:15377"/>
        <dbReference type="ChEBI" id="CHEBI:15378"/>
        <dbReference type="ChEBI" id="CHEBI:33019"/>
        <dbReference type="ChEBI" id="CHEBI:63224"/>
        <dbReference type="ChEBI" id="CHEBI:77896"/>
        <dbReference type="EC" id="3.6.1.55"/>
    </reaction>
</comment>
<evidence type="ECO:0000256" key="12">
    <source>
        <dbReference type="ARBA" id="ARBA00038905"/>
    </source>
</evidence>
<dbReference type="GO" id="GO:0008413">
    <property type="term" value="F:8-oxo-7,8-dihydroguanosine triphosphate pyrophosphatase activity"/>
    <property type="evidence" value="ECO:0007669"/>
    <property type="project" value="TreeGrafter"/>
</dbReference>
<evidence type="ECO:0000256" key="11">
    <source>
        <dbReference type="ARBA" id="ARBA00036904"/>
    </source>
</evidence>
<evidence type="ECO:0000256" key="3">
    <source>
        <dbReference type="ARBA" id="ARBA00022457"/>
    </source>
</evidence>
<evidence type="ECO:0000256" key="1">
    <source>
        <dbReference type="ARBA" id="ARBA00001946"/>
    </source>
</evidence>
<evidence type="ECO:0000256" key="2">
    <source>
        <dbReference type="ARBA" id="ARBA00005582"/>
    </source>
</evidence>
<evidence type="ECO:0000313" key="19">
    <source>
        <dbReference type="Proteomes" id="UP000007382"/>
    </source>
</evidence>
<organism evidence="18 19">
    <name type="scientific">Leptospirillum ferrooxidans (strain C2-3)</name>
    <dbReference type="NCBI Taxonomy" id="1162668"/>
    <lineage>
        <taxon>Bacteria</taxon>
        <taxon>Pseudomonadati</taxon>
        <taxon>Nitrospirota</taxon>
        <taxon>Nitrospiria</taxon>
        <taxon>Nitrospirales</taxon>
        <taxon>Nitrospiraceae</taxon>
        <taxon>Leptospirillum</taxon>
    </lineage>
</organism>
<comment type="similarity">
    <text evidence="2">Belongs to the Nudix hydrolase family.</text>
</comment>
<comment type="catalytic activity">
    <reaction evidence="11">
        <text>8-oxo-GTP + H2O = 8-oxo-GMP + diphosphate + H(+)</text>
        <dbReference type="Rhea" id="RHEA:67616"/>
        <dbReference type="ChEBI" id="CHEBI:15377"/>
        <dbReference type="ChEBI" id="CHEBI:15378"/>
        <dbReference type="ChEBI" id="CHEBI:33019"/>
        <dbReference type="ChEBI" id="CHEBI:143553"/>
        <dbReference type="ChEBI" id="CHEBI:145694"/>
    </reaction>
</comment>
<evidence type="ECO:0000256" key="9">
    <source>
        <dbReference type="ARBA" id="ARBA00023204"/>
    </source>
</evidence>
<dbReference type="STRING" id="1162668.LFE_1857"/>
<keyword evidence="5" id="KW-0479">Metal-binding</keyword>
<dbReference type="GO" id="GO:0044716">
    <property type="term" value="F:8-oxo-GDP phosphatase activity"/>
    <property type="evidence" value="ECO:0007669"/>
    <property type="project" value="TreeGrafter"/>
</dbReference>
<dbReference type="PROSITE" id="PS00893">
    <property type="entry name" value="NUDIX_BOX"/>
    <property type="match status" value="1"/>
</dbReference>
<dbReference type="HOGENOM" id="CLU_037162_19_1_0"/>
<dbReference type="Gene3D" id="3.90.79.10">
    <property type="entry name" value="Nucleoside Triphosphate Pyrophosphohydrolase"/>
    <property type="match status" value="1"/>
</dbReference>
<evidence type="ECO:0000256" key="15">
    <source>
        <dbReference type="ARBA" id="ARBA00041979"/>
    </source>
</evidence>
<dbReference type="GO" id="GO:0035539">
    <property type="term" value="F:8-oxo-7,8-dihydrodeoxyguanosine triphosphate pyrophosphatase activity"/>
    <property type="evidence" value="ECO:0007669"/>
    <property type="project" value="UniProtKB-EC"/>
</dbReference>
<accession>I0IQI6</accession>